<gene>
    <name evidence="5" type="ORF">K7472_26355</name>
</gene>
<dbReference type="RefSeq" id="WP_222981059.1">
    <property type="nucleotide sequence ID" value="NZ_JAINVZ010000023.1"/>
</dbReference>
<accession>A0ABS7QYP2</accession>
<evidence type="ECO:0000256" key="1">
    <source>
        <dbReference type="ARBA" id="ARBA00006754"/>
    </source>
</evidence>
<evidence type="ECO:0000259" key="2">
    <source>
        <dbReference type="Pfam" id="PF07905"/>
    </source>
</evidence>
<dbReference type="Pfam" id="PF17853">
    <property type="entry name" value="GGDEF_2"/>
    <property type="match status" value="1"/>
</dbReference>
<protein>
    <submittedName>
        <fullName evidence="5">Helix-turn-helix domain-containing protein</fullName>
    </submittedName>
</protein>
<dbReference type="Pfam" id="PF07905">
    <property type="entry name" value="PucR"/>
    <property type="match status" value="1"/>
</dbReference>
<dbReference type="InterPro" id="IPR025736">
    <property type="entry name" value="PucR_C-HTH_dom"/>
</dbReference>
<dbReference type="PANTHER" id="PTHR33744">
    <property type="entry name" value="CARBOHYDRATE DIACID REGULATOR"/>
    <property type="match status" value="1"/>
</dbReference>
<sequence length="519" mass="54244">MHVEDLLRLTGLDLALVWGEEELLRAEVTGVTATDLADPVRYLQRGEIVLSGLVWWRPQDGGAAADRFAAALRETGAAALLAGEETHGAVPEPLVRACREHRVPLLSVPPHTSFRAITDTVYLRLWGDLSHTQRGLTALPDAVRQDLHALLAADAPLETLLTRAFTHLGDAVCSVVTPTGRVAATVRGCPAPDPEAVAAALAALPGGEPDGLVAVDAHARSPLGTWYVYAHPSAGTPPPRVLREIADFVGLHRARGAAREAARHDAADRLAALLARGRAQGTVVGGALAECGLPGEGPLVVLTARAQASSASADDGGRTARWALAEALGTVVDLPFAVGGDGEGTAVAVLATTPGATEALAAELAPVWRRLQALVPATALRAGVSEAVPSAAALPGALREARYALTAASAGQGRATVGFGDAMLTLRDLIAGVPAAVRDAFRHRLLGPLDAHDRRTGGTLLDTLEVFLAQGGSWVRTAEQLHVHVNTVHYRIQRIEHLTGKDLSRLEDRIDLRTALLCA</sequence>
<dbReference type="Proteomes" id="UP001198565">
    <property type="component" value="Unassembled WGS sequence"/>
</dbReference>
<proteinExistence type="inferred from homology"/>
<feature type="domain" description="Purine catabolism PurC-like" evidence="2">
    <location>
        <begin position="5"/>
        <end position="122"/>
    </location>
</feature>
<comment type="similarity">
    <text evidence="1">Belongs to the CdaR family.</text>
</comment>
<dbReference type="Gene3D" id="1.10.10.2840">
    <property type="entry name" value="PucR C-terminal helix-turn-helix domain"/>
    <property type="match status" value="1"/>
</dbReference>
<comment type="caution">
    <text evidence="5">The sequence shown here is derived from an EMBL/GenBank/DDBJ whole genome shotgun (WGS) entry which is preliminary data.</text>
</comment>
<dbReference type="InterPro" id="IPR012914">
    <property type="entry name" value="PucR_dom"/>
</dbReference>
<dbReference type="PANTHER" id="PTHR33744:SF17">
    <property type="entry name" value="CONSERVED PROTEIN"/>
    <property type="match status" value="1"/>
</dbReference>
<dbReference type="InterPro" id="IPR051448">
    <property type="entry name" value="CdaR-like_regulators"/>
</dbReference>
<dbReference type="EMBL" id="JAINVZ010000023">
    <property type="protein sequence ID" value="MBY8888335.1"/>
    <property type="molecule type" value="Genomic_DNA"/>
</dbReference>
<dbReference type="Pfam" id="PF13556">
    <property type="entry name" value="HTH_30"/>
    <property type="match status" value="1"/>
</dbReference>
<evidence type="ECO:0000259" key="3">
    <source>
        <dbReference type="Pfam" id="PF13556"/>
    </source>
</evidence>
<evidence type="ECO:0000259" key="4">
    <source>
        <dbReference type="Pfam" id="PF17853"/>
    </source>
</evidence>
<evidence type="ECO:0000313" key="6">
    <source>
        <dbReference type="Proteomes" id="UP001198565"/>
    </source>
</evidence>
<evidence type="ECO:0000313" key="5">
    <source>
        <dbReference type="EMBL" id="MBY8888335.1"/>
    </source>
</evidence>
<keyword evidence="6" id="KW-1185">Reference proteome</keyword>
<reference evidence="5 6" key="1">
    <citation type="submission" date="2021-08" db="EMBL/GenBank/DDBJ databases">
        <title>Streptomyces sp. PTM05 isolated from lichen.</title>
        <authorList>
            <person name="Somphong A."/>
            <person name="Phongsopitanun W."/>
            <person name="Tanasupawat S."/>
        </authorList>
    </citation>
    <scope>NUCLEOTIDE SEQUENCE [LARGE SCALE GENOMIC DNA]</scope>
    <source>
        <strain evidence="5 6">Ptm05</strain>
    </source>
</reference>
<organism evidence="5 6">
    <name type="scientific">Streptantibioticus parmotrematis</name>
    <dbReference type="NCBI Taxonomy" id="2873249"/>
    <lineage>
        <taxon>Bacteria</taxon>
        <taxon>Bacillati</taxon>
        <taxon>Actinomycetota</taxon>
        <taxon>Actinomycetes</taxon>
        <taxon>Kitasatosporales</taxon>
        <taxon>Streptomycetaceae</taxon>
        <taxon>Streptantibioticus</taxon>
    </lineage>
</organism>
<feature type="domain" description="CdaR GGDEF-like" evidence="4">
    <location>
        <begin position="288"/>
        <end position="406"/>
    </location>
</feature>
<dbReference type="InterPro" id="IPR041522">
    <property type="entry name" value="CdaR_GGDEF"/>
</dbReference>
<name>A0ABS7QYP2_9ACTN</name>
<feature type="domain" description="PucR C-terminal helix-turn-helix" evidence="3">
    <location>
        <begin position="460"/>
        <end position="517"/>
    </location>
</feature>
<dbReference type="InterPro" id="IPR042070">
    <property type="entry name" value="PucR_C-HTH_sf"/>
</dbReference>